<feature type="transmembrane region" description="Helical" evidence="7">
    <location>
        <begin position="289"/>
        <end position="313"/>
    </location>
</feature>
<dbReference type="EMBL" id="JAMB01000004">
    <property type="protein sequence ID" value="ETX11324.1"/>
    <property type="molecule type" value="Genomic_DNA"/>
</dbReference>
<feature type="transmembrane region" description="Helical" evidence="7">
    <location>
        <begin position="166"/>
        <end position="184"/>
    </location>
</feature>
<keyword evidence="3" id="KW-0547">Nucleotide-binding</keyword>
<feature type="transmembrane region" description="Helical" evidence="7">
    <location>
        <begin position="252"/>
        <end position="269"/>
    </location>
</feature>
<evidence type="ECO:0000256" key="3">
    <source>
        <dbReference type="ARBA" id="ARBA00022741"/>
    </source>
</evidence>
<evidence type="ECO:0000313" key="10">
    <source>
        <dbReference type="EMBL" id="ETX11324.1"/>
    </source>
</evidence>
<dbReference type="PANTHER" id="PTHR43394:SF1">
    <property type="entry name" value="ATP-BINDING CASSETTE SUB-FAMILY B MEMBER 10, MITOCHONDRIAL"/>
    <property type="match status" value="1"/>
</dbReference>
<feature type="domain" description="ABC transmembrane type-1" evidence="9">
    <location>
        <begin position="24"/>
        <end position="268"/>
    </location>
</feature>
<name>X7E5I2_9GAMM</name>
<protein>
    <submittedName>
        <fullName evidence="10">ABC transporter</fullName>
    </submittedName>
</protein>
<comment type="subcellular location">
    <subcellularLocation>
        <location evidence="1">Cell membrane</location>
        <topology evidence="1">Multi-pass membrane protein</topology>
    </subcellularLocation>
</comment>
<dbReference type="eggNOG" id="COG4987">
    <property type="taxonomic scope" value="Bacteria"/>
</dbReference>
<comment type="caution">
    <text evidence="10">The sequence shown here is derived from an EMBL/GenBank/DDBJ whole genome shotgun (WGS) entry which is preliminary data.</text>
</comment>
<dbReference type="SUPFAM" id="SSF90123">
    <property type="entry name" value="ABC transporter transmembrane region"/>
    <property type="match status" value="1"/>
</dbReference>
<dbReference type="SMART" id="SM00382">
    <property type="entry name" value="AAA"/>
    <property type="match status" value="1"/>
</dbReference>
<feature type="transmembrane region" description="Helical" evidence="7">
    <location>
        <begin position="12"/>
        <end position="37"/>
    </location>
</feature>
<dbReference type="SUPFAM" id="SSF52540">
    <property type="entry name" value="P-loop containing nucleoside triphosphate hydrolases"/>
    <property type="match status" value="1"/>
</dbReference>
<dbReference type="PROSITE" id="PS00211">
    <property type="entry name" value="ABC_TRANSPORTER_1"/>
    <property type="match status" value="1"/>
</dbReference>
<dbReference type="GO" id="GO:0015421">
    <property type="term" value="F:ABC-type oligopeptide transporter activity"/>
    <property type="evidence" value="ECO:0007669"/>
    <property type="project" value="TreeGrafter"/>
</dbReference>
<gene>
    <name evidence="10" type="ORF">MUS1_11020</name>
</gene>
<dbReference type="InterPro" id="IPR039421">
    <property type="entry name" value="Type_1_exporter"/>
</dbReference>
<feature type="domain" description="ABC transporter" evidence="8">
    <location>
        <begin position="353"/>
        <end position="562"/>
    </location>
</feature>
<organism evidence="10 11">
    <name type="scientific">Marinomonas ushuaiensis DSM 15871</name>
    <dbReference type="NCBI Taxonomy" id="1122207"/>
    <lineage>
        <taxon>Bacteria</taxon>
        <taxon>Pseudomonadati</taxon>
        <taxon>Pseudomonadota</taxon>
        <taxon>Gammaproteobacteria</taxon>
        <taxon>Oceanospirillales</taxon>
        <taxon>Oceanospirillaceae</taxon>
        <taxon>Marinomonas</taxon>
    </lineage>
</organism>
<feature type="transmembrane region" description="Helical" evidence="7">
    <location>
        <begin position="43"/>
        <end position="63"/>
    </location>
</feature>
<dbReference type="PATRIC" id="fig|1122207.3.peg.1334"/>
<dbReference type="InterPro" id="IPR003593">
    <property type="entry name" value="AAA+_ATPase"/>
</dbReference>
<proteinExistence type="predicted"/>
<dbReference type="PANTHER" id="PTHR43394">
    <property type="entry name" value="ATP-DEPENDENT PERMEASE MDL1, MITOCHONDRIAL"/>
    <property type="match status" value="1"/>
</dbReference>
<keyword evidence="2 7" id="KW-0812">Transmembrane</keyword>
<evidence type="ECO:0000256" key="7">
    <source>
        <dbReference type="SAM" id="Phobius"/>
    </source>
</evidence>
<dbReference type="AlphaFoldDB" id="X7E5I2"/>
<sequence>MNKKAKLTLKGLLLANPWGFVIPVILGVIASLTGVGLLGLSGWFISATGLATAIGTGLTFNYLTPGAIVRGLAIFRTAGRYGEQVTAHNHLLGLLRILRLWVWDQRVAKDAANLHEQSRGDLLQRLVSDLDQIIRWPLVVFLPWLYALLSYAAVAILAYIILPNLLWPLAIAAVCHVIVIPYVCGRFASHSVHVAQTLGVHRRSRFISVFSALITLTIRGHWKDYAARLNQLDDRQRRMEIITQNAVSTGRLLGYIVTIGLLFSCFYLVSNYSDVTQSWTLADGVHGTWFVGFILSLLAVNELVLPLVQSFVAQGQSQVGLRRLNQLSQNVTPQESVDQVITPQKANQTQTTVHTMEFKQFRGFHSPSNMGNQAIDLAIKTNDTIWIRGESGSGKSTLLAAIAGDCLSEGEAVINGEEQSIYDNSDYQSALSYLPQSPYIFQQSVGANLRLGNPNATDEQMLAVLKAVALDSWINDLPNGLATLLSSQGRNLSGGQRKRLALARLLLRQSPVLLLDEPFDGLDKATIEVICQSLQNDYKPKILVLVSHIESRLGDDSRIIELF</sequence>
<dbReference type="GO" id="GO:0016887">
    <property type="term" value="F:ATP hydrolysis activity"/>
    <property type="evidence" value="ECO:0007669"/>
    <property type="project" value="InterPro"/>
</dbReference>
<dbReference type="InterPro" id="IPR036640">
    <property type="entry name" value="ABC1_TM_sf"/>
</dbReference>
<dbReference type="GO" id="GO:0005886">
    <property type="term" value="C:plasma membrane"/>
    <property type="evidence" value="ECO:0007669"/>
    <property type="project" value="UniProtKB-SubCell"/>
</dbReference>
<keyword evidence="6 7" id="KW-0472">Membrane</keyword>
<evidence type="ECO:0000259" key="8">
    <source>
        <dbReference type="PROSITE" id="PS50893"/>
    </source>
</evidence>
<evidence type="ECO:0000256" key="6">
    <source>
        <dbReference type="ARBA" id="ARBA00023136"/>
    </source>
</evidence>
<dbReference type="Proteomes" id="UP000054058">
    <property type="component" value="Unassembled WGS sequence"/>
</dbReference>
<evidence type="ECO:0000313" key="11">
    <source>
        <dbReference type="Proteomes" id="UP000054058"/>
    </source>
</evidence>
<keyword evidence="4" id="KW-0067">ATP-binding</keyword>
<dbReference type="GO" id="GO:0005524">
    <property type="term" value="F:ATP binding"/>
    <property type="evidence" value="ECO:0007669"/>
    <property type="project" value="UniProtKB-KW"/>
</dbReference>
<dbReference type="Gene3D" id="3.40.50.300">
    <property type="entry name" value="P-loop containing nucleotide triphosphate hydrolases"/>
    <property type="match status" value="1"/>
</dbReference>
<evidence type="ECO:0000256" key="5">
    <source>
        <dbReference type="ARBA" id="ARBA00022989"/>
    </source>
</evidence>
<evidence type="ECO:0000256" key="1">
    <source>
        <dbReference type="ARBA" id="ARBA00004651"/>
    </source>
</evidence>
<dbReference type="InterPro" id="IPR003439">
    <property type="entry name" value="ABC_transporter-like_ATP-bd"/>
</dbReference>
<evidence type="ECO:0000256" key="2">
    <source>
        <dbReference type="ARBA" id="ARBA00022692"/>
    </source>
</evidence>
<dbReference type="Pfam" id="PF00005">
    <property type="entry name" value="ABC_tran"/>
    <property type="match status" value="1"/>
</dbReference>
<dbReference type="PROSITE" id="PS50893">
    <property type="entry name" value="ABC_TRANSPORTER_2"/>
    <property type="match status" value="1"/>
</dbReference>
<dbReference type="PROSITE" id="PS50929">
    <property type="entry name" value="ABC_TM1F"/>
    <property type="match status" value="1"/>
</dbReference>
<evidence type="ECO:0000259" key="9">
    <source>
        <dbReference type="PROSITE" id="PS50929"/>
    </source>
</evidence>
<dbReference type="InterPro" id="IPR011527">
    <property type="entry name" value="ABC1_TM_dom"/>
</dbReference>
<keyword evidence="5 7" id="KW-1133">Transmembrane helix</keyword>
<dbReference type="Gene3D" id="1.20.1560.10">
    <property type="entry name" value="ABC transporter type 1, transmembrane domain"/>
    <property type="match status" value="1"/>
</dbReference>
<dbReference type="InterPro" id="IPR027417">
    <property type="entry name" value="P-loop_NTPase"/>
</dbReference>
<evidence type="ECO:0000256" key="4">
    <source>
        <dbReference type="ARBA" id="ARBA00022840"/>
    </source>
</evidence>
<feature type="transmembrane region" description="Helical" evidence="7">
    <location>
        <begin position="138"/>
        <end position="160"/>
    </location>
</feature>
<accession>X7E5I2</accession>
<reference evidence="10 11" key="1">
    <citation type="submission" date="2014-01" db="EMBL/GenBank/DDBJ databases">
        <title>Marinomonas ushuaiensis DSM 15871 Genome Sequencing.</title>
        <authorList>
            <person name="Lai Q."/>
            <person name="Shao Z.S."/>
        </authorList>
    </citation>
    <scope>NUCLEOTIDE SEQUENCE [LARGE SCALE GENOMIC DNA]</scope>
    <source>
        <strain evidence="10 11">DSM 15871</strain>
    </source>
</reference>
<dbReference type="STRING" id="1122207.MUS1_11020"/>
<keyword evidence="11" id="KW-1185">Reference proteome</keyword>
<dbReference type="InterPro" id="IPR017871">
    <property type="entry name" value="ABC_transporter-like_CS"/>
</dbReference>